<gene>
    <name evidence="1" type="ORF">DHETER_LOCUS9307</name>
</gene>
<sequence length="63" mass="7141">ATTKCTNIKKILRNCHPTGHFYFKDQNYDCQPTGHNSSKNNQAMTIPDDPLNATVYHTDGMKN</sequence>
<dbReference type="EMBL" id="CAJVPU010016144">
    <property type="protein sequence ID" value="CAG8651249.1"/>
    <property type="molecule type" value="Genomic_DNA"/>
</dbReference>
<dbReference type="Proteomes" id="UP000789702">
    <property type="component" value="Unassembled WGS sequence"/>
</dbReference>
<feature type="non-terminal residue" evidence="1">
    <location>
        <position position="1"/>
    </location>
</feature>
<proteinExistence type="predicted"/>
<protein>
    <submittedName>
        <fullName evidence="1">16732_t:CDS:1</fullName>
    </submittedName>
</protein>
<keyword evidence="2" id="KW-1185">Reference proteome</keyword>
<evidence type="ECO:0000313" key="2">
    <source>
        <dbReference type="Proteomes" id="UP000789702"/>
    </source>
</evidence>
<name>A0ACA9NHD2_9GLOM</name>
<organism evidence="1 2">
    <name type="scientific">Dentiscutata heterogama</name>
    <dbReference type="NCBI Taxonomy" id="1316150"/>
    <lineage>
        <taxon>Eukaryota</taxon>
        <taxon>Fungi</taxon>
        <taxon>Fungi incertae sedis</taxon>
        <taxon>Mucoromycota</taxon>
        <taxon>Glomeromycotina</taxon>
        <taxon>Glomeromycetes</taxon>
        <taxon>Diversisporales</taxon>
        <taxon>Gigasporaceae</taxon>
        <taxon>Dentiscutata</taxon>
    </lineage>
</organism>
<accession>A0ACA9NHD2</accession>
<comment type="caution">
    <text evidence="1">The sequence shown here is derived from an EMBL/GenBank/DDBJ whole genome shotgun (WGS) entry which is preliminary data.</text>
</comment>
<reference evidence="1" key="1">
    <citation type="submission" date="2021-06" db="EMBL/GenBank/DDBJ databases">
        <authorList>
            <person name="Kallberg Y."/>
            <person name="Tangrot J."/>
            <person name="Rosling A."/>
        </authorList>
    </citation>
    <scope>NUCLEOTIDE SEQUENCE</scope>
    <source>
        <strain evidence="1">IL203A</strain>
    </source>
</reference>
<evidence type="ECO:0000313" key="1">
    <source>
        <dbReference type="EMBL" id="CAG8651249.1"/>
    </source>
</evidence>